<comment type="similarity">
    <text evidence="2">Belongs to the MnmA/TRMU family.</text>
</comment>
<dbReference type="InterPro" id="IPR004506">
    <property type="entry name" value="MnmA-like"/>
</dbReference>
<evidence type="ECO:0000259" key="13">
    <source>
        <dbReference type="Pfam" id="PF20258"/>
    </source>
</evidence>
<dbReference type="InterPro" id="IPR003808">
    <property type="entry name" value="Fe-S_metab-assoc_dom"/>
</dbReference>
<evidence type="ECO:0000256" key="7">
    <source>
        <dbReference type="ARBA" id="ARBA00022741"/>
    </source>
</evidence>
<dbReference type="PANTHER" id="PTHR43052">
    <property type="match status" value="1"/>
</dbReference>
<dbReference type="eggNOG" id="KOG2805">
    <property type="taxonomic scope" value="Eukaryota"/>
</dbReference>
<feature type="domain" description="tRNA-specific 2-thiouridylase MnmA-like central" evidence="14">
    <location>
        <begin position="464"/>
        <end position="526"/>
    </location>
</feature>
<dbReference type="GO" id="GO:0005524">
    <property type="term" value="F:ATP binding"/>
    <property type="evidence" value="ECO:0007669"/>
    <property type="project" value="UniProtKB-KW"/>
</dbReference>
<dbReference type="AlphaFoldDB" id="M1UXN0"/>
<dbReference type="GO" id="GO:0000049">
    <property type="term" value="F:tRNA binding"/>
    <property type="evidence" value="ECO:0007669"/>
    <property type="project" value="UniProtKB-KW"/>
</dbReference>
<dbReference type="SUPFAM" id="SSF82649">
    <property type="entry name" value="SufE/NifU"/>
    <property type="match status" value="1"/>
</dbReference>
<evidence type="ECO:0000256" key="4">
    <source>
        <dbReference type="ARBA" id="ARBA00022555"/>
    </source>
</evidence>
<dbReference type="GeneID" id="16997950"/>
<dbReference type="Pfam" id="PF03054">
    <property type="entry name" value="tRNA_Me_trans"/>
    <property type="match status" value="1"/>
</dbReference>
<feature type="domain" description="Fe-S metabolism associated" evidence="12">
    <location>
        <begin position="88"/>
        <end position="205"/>
    </location>
</feature>
<protein>
    <recommendedName>
        <fullName evidence="3">tRNA-5-taurinomethyluridine 2-sulfurtransferase</fullName>
        <ecNumber evidence="3">2.8.1.14</ecNumber>
    </recommendedName>
</protein>
<dbReference type="InterPro" id="IPR014729">
    <property type="entry name" value="Rossmann-like_a/b/a_fold"/>
</dbReference>
<dbReference type="EMBL" id="AP006502">
    <property type="protein sequence ID" value="BAM83251.1"/>
    <property type="molecule type" value="Genomic_DNA"/>
</dbReference>
<dbReference type="RefSeq" id="XP_005539287.1">
    <property type="nucleotide sequence ID" value="XM_005539230.1"/>
</dbReference>
<dbReference type="InterPro" id="IPR046885">
    <property type="entry name" value="MnmA-like_C"/>
</dbReference>
<evidence type="ECO:0000256" key="1">
    <source>
        <dbReference type="ARBA" id="ARBA00003986"/>
    </source>
</evidence>
<keyword evidence="7" id="KW-0547">Nucleotide-binding</keyword>
<dbReference type="FunFam" id="2.30.30.280:FF:000001">
    <property type="entry name" value="tRNA-specific 2-thiouridylase MnmA"/>
    <property type="match status" value="1"/>
</dbReference>
<dbReference type="OrthoDB" id="3685at2759"/>
<dbReference type="Gene3D" id="3.90.1010.10">
    <property type="match status" value="1"/>
</dbReference>
<dbReference type="GO" id="GO:0061708">
    <property type="term" value="F:tRNA-5-taurinomethyluridine 2-sulfurtransferase"/>
    <property type="evidence" value="ECO:0007669"/>
    <property type="project" value="UniProtKB-EC"/>
</dbReference>
<gene>
    <name evidence="15" type="ORF">CYME_CMT278C</name>
</gene>
<dbReference type="HAMAP" id="MF_00144">
    <property type="entry name" value="tRNA_thiouridyl_MnmA"/>
    <property type="match status" value="1"/>
</dbReference>
<sequence>MFAASALPLWSSRSCNVAVASARANVVRQHSHIEGAGRPRRHRFKMCFAATREHDDDRNFRVGEDFLAKARASAEDLRARLCTVADGKLRVISLITYTDTQLRPLAPEKRTSSTRVNGCTSVTFVEPHFGTTCGGETCVRYLEGYSDSRLASGAIVLLSLALCGKTLPEIERFRADTLLESFCLREIVMSPRMGGVKAILRHVQERMQVVCSGRHLAPQEPATLTQKSYSANLDVVGPVLGDESPAEVAVLLSGGVDSAVAMASLLERGFRVQPFYLKIWLEDELANLGRCPWEDDIRDAEKVCAALARKYNQRVQLETLSLQEEYWSRVVQYTIDEARRGRTPNPDIMCNSRIKFGAFLDSLGQRYALVASGHYARVVTMRHTERGGETHAVAQLFCSPDIVKDQTYFLSQLSQQQLLKATFPIGDLTKSAVRRLARERYNLPNCDRPDSQGICFLGKLKFEQFLEHYLGTWAGPIMEAESGRFLGTHRGFWFYTIGQRKGLALPGGPWYVVGKDLENNIVLVSRERSQCNVTCRSFIVENVNWIGWEHSNTNEEPMRCRVKIRHGPRSVSAEVHCLEPKNQSWIIALDEPESGIAPGQFAVFYRENQCLGGGVIASVPALQVSRTIQRRSMTEECTI</sequence>
<dbReference type="InterPro" id="IPR046884">
    <property type="entry name" value="MnmA-like_central"/>
</dbReference>
<dbReference type="CDD" id="cd01998">
    <property type="entry name" value="MnmA_TRMU-like"/>
    <property type="match status" value="1"/>
</dbReference>
<dbReference type="KEGG" id="cme:CYME_CMT278C"/>
<dbReference type="Pfam" id="PF20258">
    <property type="entry name" value="tRNA_Me_trans_C"/>
    <property type="match status" value="1"/>
</dbReference>
<dbReference type="Pfam" id="PF02657">
    <property type="entry name" value="SufE"/>
    <property type="match status" value="1"/>
</dbReference>
<reference evidence="15 16" key="1">
    <citation type="journal article" date="2004" name="Nature">
        <title>Genome sequence of the ultrasmall unicellular red alga Cyanidioschyzon merolae 10D.</title>
        <authorList>
            <person name="Matsuzaki M."/>
            <person name="Misumi O."/>
            <person name="Shin-i T."/>
            <person name="Maruyama S."/>
            <person name="Takahara M."/>
            <person name="Miyagishima S."/>
            <person name="Mori T."/>
            <person name="Nishida K."/>
            <person name="Yagisawa F."/>
            <person name="Nishida K."/>
            <person name="Yoshida Y."/>
            <person name="Nishimura Y."/>
            <person name="Nakao S."/>
            <person name="Kobayashi T."/>
            <person name="Momoyama Y."/>
            <person name="Higashiyama T."/>
            <person name="Minoda A."/>
            <person name="Sano M."/>
            <person name="Nomoto H."/>
            <person name="Oishi K."/>
            <person name="Hayashi H."/>
            <person name="Ohta F."/>
            <person name="Nishizaka S."/>
            <person name="Haga S."/>
            <person name="Miura S."/>
            <person name="Morishita T."/>
            <person name="Kabeya Y."/>
            <person name="Terasawa K."/>
            <person name="Suzuki Y."/>
            <person name="Ishii Y."/>
            <person name="Asakawa S."/>
            <person name="Takano H."/>
            <person name="Ohta N."/>
            <person name="Kuroiwa H."/>
            <person name="Tanaka K."/>
            <person name="Shimizu N."/>
            <person name="Sugano S."/>
            <person name="Sato N."/>
            <person name="Nozaki H."/>
            <person name="Ogasawara N."/>
            <person name="Kohara Y."/>
            <person name="Kuroiwa T."/>
        </authorList>
    </citation>
    <scope>NUCLEOTIDE SEQUENCE [LARGE SCALE GENOMIC DNA]</scope>
    <source>
        <strain evidence="15 16">10D</strain>
    </source>
</reference>
<keyword evidence="6" id="KW-0819">tRNA processing</keyword>
<keyword evidence="8" id="KW-0067">ATP-binding</keyword>
<dbReference type="EC" id="2.8.1.14" evidence="3"/>
<dbReference type="InterPro" id="IPR051305">
    <property type="entry name" value="tRNA_2-thiouridylase_MnmA"/>
</dbReference>
<dbReference type="HOGENOM" id="CLU_428560_0_0_1"/>
<dbReference type="Gene3D" id="3.40.50.620">
    <property type="entry name" value="HUPs"/>
    <property type="match status" value="1"/>
</dbReference>
<dbReference type="OMA" id="FYAGDEC"/>
<dbReference type="Proteomes" id="UP000007014">
    <property type="component" value="Chromosome 20"/>
</dbReference>
<comment type="catalytic activity">
    <reaction evidence="11">
        <text>5-taurinomethyluridine(34) in tRNA + S-sulfanyl-L-cysteinyl-[protein] + AH2 + ATP = 5-taurinomethyl-2-thiouridine(34) in tRNA + L-cysteinyl-[protein] + A + AMP + diphosphate + H(+)</text>
        <dbReference type="Rhea" id="RHEA:47040"/>
        <dbReference type="Rhea" id="RHEA-COMP:10131"/>
        <dbReference type="Rhea" id="RHEA-COMP:11726"/>
        <dbReference type="Rhea" id="RHEA-COMP:11732"/>
        <dbReference type="Rhea" id="RHEA-COMP:11733"/>
        <dbReference type="ChEBI" id="CHEBI:13193"/>
        <dbReference type="ChEBI" id="CHEBI:15378"/>
        <dbReference type="ChEBI" id="CHEBI:17499"/>
        <dbReference type="ChEBI" id="CHEBI:29950"/>
        <dbReference type="ChEBI" id="CHEBI:30616"/>
        <dbReference type="ChEBI" id="CHEBI:33019"/>
        <dbReference type="ChEBI" id="CHEBI:61963"/>
        <dbReference type="ChEBI" id="CHEBI:87171"/>
        <dbReference type="ChEBI" id="CHEBI:87172"/>
        <dbReference type="ChEBI" id="CHEBI:456215"/>
        <dbReference type="EC" id="2.8.1.14"/>
    </reaction>
</comment>
<accession>M1UXN0</accession>
<dbReference type="InterPro" id="IPR023382">
    <property type="entry name" value="MnmA-like_central_sf"/>
</dbReference>
<evidence type="ECO:0000259" key="14">
    <source>
        <dbReference type="Pfam" id="PF20259"/>
    </source>
</evidence>
<dbReference type="Gene3D" id="2.40.30.10">
    <property type="entry name" value="Translation factors"/>
    <property type="match status" value="1"/>
</dbReference>
<organism evidence="15 16">
    <name type="scientific">Cyanidioschyzon merolae (strain NIES-3377 / 10D)</name>
    <name type="common">Unicellular red alga</name>
    <dbReference type="NCBI Taxonomy" id="280699"/>
    <lineage>
        <taxon>Eukaryota</taxon>
        <taxon>Rhodophyta</taxon>
        <taxon>Bangiophyceae</taxon>
        <taxon>Cyanidiales</taxon>
        <taxon>Cyanidiaceae</taxon>
        <taxon>Cyanidioschyzon</taxon>
    </lineage>
</organism>
<evidence type="ECO:0000256" key="6">
    <source>
        <dbReference type="ARBA" id="ARBA00022694"/>
    </source>
</evidence>
<evidence type="ECO:0000313" key="16">
    <source>
        <dbReference type="Proteomes" id="UP000007014"/>
    </source>
</evidence>
<dbReference type="GO" id="GO:0008033">
    <property type="term" value="P:tRNA processing"/>
    <property type="evidence" value="ECO:0007669"/>
    <property type="project" value="UniProtKB-KW"/>
</dbReference>
<evidence type="ECO:0000256" key="3">
    <source>
        <dbReference type="ARBA" id="ARBA00011953"/>
    </source>
</evidence>
<dbReference type="NCBIfam" id="TIGR00420">
    <property type="entry name" value="trmU"/>
    <property type="match status" value="1"/>
</dbReference>
<keyword evidence="4" id="KW-0820">tRNA-binding</keyword>
<feature type="domain" description="tRNA-specific 2-thiouridylase MnmA-like C-terminal" evidence="13">
    <location>
        <begin position="536"/>
        <end position="616"/>
    </location>
</feature>
<evidence type="ECO:0000256" key="11">
    <source>
        <dbReference type="ARBA" id="ARBA00049564"/>
    </source>
</evidence>
<keyword evidence="5" id="KW-0808">Transferase</keyword>
<proteinExistence type="inferred from homology"/>
<evidence type="ECO:0000256" key="2">
    <source>
        <dbReference type="ARBA" id="ARBA00006191"/>
    </source>
</evidence>
<name>M1UXN0_CYAM1</name>
<keyword evidence="16" id="KW-1185">Reference proteome</keyword>
<keyword evidence="10" id="KW-1015">Disulfide bond</keyword>
<evidence type="ECO:0000313" key="15">
    <source>
        <dbReference type="EMBL" id="BAM83251.1"/>
    </source>
</evidence>
<evidence type="ECO:0000256" key="10">
    <source>
        <dbReference type="ARBA" id="ARBA00023157"/>
    </source>
</evidence>
<dbReference type="NCBIfam" id="NF001138">
    <property type="entry name" value="PRK00143.1"/>
    <property type="match status" value="1"/>
</dbReference>
<evidence type="ECO:0000256" key="8">
    <source>
        <dbReference type="ARBA" id="ARBA00022840"/>
    </source>
</evidence>
<dbReference type="SUPFAM" id="SSF52402">
    <property type="entry name" value="Adenine nucleotide alpha hydrolases-like"/>
    <property type="match status" value="1"/>
</dbReference>
<evidence type="ECO:0000256" key="9">
    <source>
        <dbReference type="ARBA" id="ARBA00022884"/>
    </source>
</evidence>
<evidence type="ECO:0000256" key="5">
    <source>
        <dbReference type="ARBA" id="ARBA00022679"/>
    </source>
</evidence>
<dbReference type="STRING" id="280699.M1UXN0"/>
<dbReference type="Gene3D" id="2.30.30.280">
    <property type="entry name" value="Adenine nucleotide alpha hydrolases-like domains"/>
    <property type="match status" value="1"/>
</dbReference>
<evidence type="ECO:0000259" key="12">
    <source>
        <dbReference type="Pfam" id="PF02657"/>
    </source>
</evidence>
<dbReference type="Gramene" id="CMT278CT">
    <property type="protein sequence ID" value="CMT278CT"/>
    <property type="gene ID" value="CMT278C"/>
</dbReference>
<dbReference type="PANTHER" id="PTHR43052:SF1">
    <property type="entry name" value="TRNA-5-TAURINOMETHYLURIDINE 2-SULFURTRANSFERASE"/>
    <property type="match status" value="1"/>
</dbReference>
<reference evidence="15 16" key="2">
    <citation type="journal article" date="2007" name="BMC Biol.">
        <title>A 100%-complete sequence reveals unusually simple genomic features in the hot-spring red alga Cyanidioschyzon merolae.</title>
        <authorList>
            <person name="Nozaki H."/>
            <person name="Takano H."/>
            <person name="Misumi O."/>
            <person name="Terasawa K."/>
            <person name="Matsuzaki M."/>
            <person name="Maruyama S."/>
            <person name="Nishida K."/>
            <person name="Yagisawa F."/>
            <person name="Yoshida Y."/>
            <person name="Fujiwara T."/>
            <person name="Takio S."/>
            <person name="Tamura K."/>
            <person name="Chung S.J."/>
            <person name="Nakamura S."/>
            <person name="Kuroiwa H."/>
            <person name="Tanaka K."/>
            <person name="Sato N."/>
            <person name="Kuroiwa T."/>
        </authorList>
    </citation>
    <scope>NUCLEOTIDE SEQUENCE [LARGE SCALE GENOMIC DNA]</scope>
    <source>
        <strain evidence="15 16">10D</strain>
    </source>
</reference>
<dbReference type="Pfam" id="PF20259">
    <property type="entry name" value="tRNA_Me_trans_M"/>
    <property type="match status" value="1"/>
</dbReference>
<comment type="function">
    <text evidence="1">Catalyzes the 2-thiolation of uridine at the wobble position (U34) of mitochondrial tRNA(Lys), tRNA(Glu) and tRNA(Gln). Required for the formation of 5-taurinomethyl-2-thiouridine (tm5s2U) of mitochondrial tRNA(Lys), tRNA(Glu), and tRNA(Gln) at the wobble position. ATP is required to activate the C2 atom of the wobble base.</text>
</comment>
<keyword evidence="9" id="KW-0694">RNA-binding</keyword>